<evidence type="ECO:0007829" key="9">
    <source>
        <dbReference type="PDB" id="5K2I"/>
    </source>
</evidence>
<dbReference type="Gene3D" id="3.40.30.10">
    <property type="entry name" value="Glutaredoxin"/>
    <property type="match status" value="1"/>
</dbReference>
<dbReference type="PANTHER" id="PTHR10430:SF16">
    <property type="entry name" value="PEROXIREDOXIN-5, MITOCHONDRIAL"/>
    <property type="match status" value="1"/>
</dbReference>
<name>A0A1Z0YU24_VIBVM</name>
<dbReference type="InterPro" id="IPR036249">
    <property type="entry name" value="Thioredoxin-like_sf"/>
</dbReference>
<dbReference type="CDD" id="cd03013">
    <property type="entry name" value="PRX5_like"/>
    <property type="match status" value="1"/>
</dbReference>
<evidence type="ECO:0000256" key="3">
    <source>
        <dbReference type="ARBA" id="ARBA00023002"/>
    </source>
</evidence>
<keyword evidence="8 9" id="KW-0002">3D-structure</keyword>
<proteinExistence type="evidence at protein level"/>
<dbReference type="EC" id="1.11.1.27" evidence="6"/>
<accession>A0A1Z0YU24</accession>
<dbReference type="GO" id="GO:0045454">
    <property type="term" value="P:cell redox homeostasis"/>
    <property type="evidence" value="ECO:0007669"/>
    <property type="project" value="TreeGrafter"/>
</dbReference>
<dbReference type="FunFam" id="3.40.30.10:FF:000020">
    <property type="entry name" value="Peroxiredoxin"/>
    <property type="match status" value="1"/>
</dbReference>
<dbReference type="PANTHER" id="PTHR10430">
    <property type="entry name" value="PEROXIREDOXIN"/>
    <property type="match status" value="1"/>
</dbReference>
<dbReference type="GO" id="GO:0034599">
    <property type="term" value="P:cellular response to oxidative stress"/>
    <property type="evidence" value="ECO:0007669"/>
    <property type="project" value="InterPro"/>
</dbReference>
<keyword evidence="2 6" id="KW-0049">Antioxidant</keyword>
<evidence type="ECO:0000256" key="6">
    <source>
        <dbReference type="RuleBase" id="RU366011"/>
    </source>
</evidence>
<evidence type="ECO:0000256" key="1">
    <source>
        <dbReference type="ARBA" id="ARBA00022559"/>
    </source>
</evidence>
<dbReference type="GO" id="GO:0005737">
    <property type="term" value="C:cytoplasm"/>
    <property type="evidence" value="ECO:0007669"/>
    <property type="project" value="TreeGrafter"/>
</dbReference>
<dbReference type="PDB" id="5K2I">
    <property type="method" value="X-ray"/>
    <property type="resolution" value="1.48 A"/>
    <property type="chains" value="A/B=1-164"/>
</dbReference>
<evidence type="ECO:0000256" key="4">
    <source>
        <dbReference type="ARBA" id="ARBA00023284"/>
    </source>
</evidence>
<evidence type="ECO:0000256" key="2">
    <source>
        <dbReference type="ARBA" id="ARBA00022862"/>
    </source>
</evidence>
<evidence type="ECO:0000313" key="8">
    <source>
        <dbReference type="PDB" id="5K2I"/>
    </source>
</evidence>
<feature type="disulfide bond" description="Interchain" evidence="9">
    <location>
        <position position="48"/>
    </location>
</feature>
<dbReference type="InterPro" id="IPR013766">
    <property type="entry name" value="Thioredoxin_domain"/>
</dbReference>
<sequence>MIAQGQTLPNATLSQLTKEGMVHHPVLELFAGKKVVLFAVPGAFTPTCSEAHLPGYIVLADQLKAKGVDLIASVSVNDAFVMKAWGEAQNAEEILMLADGDASFTKALGLEMDTAGFGGLRSQRYAMIIDNGVVTTLNVEAPKSFEVSNAETILAALEHHHHHH</sequence>
<comment type="similarity">
    <text evidence="6">Belongs to the peroxiredoxin family. Prx5 subfamily.</text>
</comment>
<dbReference type="BRENDA" id="1.11.1.25">
    <property type="organism ID" value="7786"/>
</dbReference>
<comment type="catalytic activity">
    <reaction evidence="6">
        <text>a hydroperoxide + 2 glutathione = an alcohol + glutathione disulfide + H2O</text>
        <dbReference type="Rhea" id="RHEA:62632"/>
        <dbReference type="ChEBI" id="CHEBI:15377"/>
        <dbReference type="ChEBI" id="CHEBI:30879"/>
        <dbReference type="ChEBI" id="CHEBI:35924"/>
        <dbReference type="ChEBI" id="CHEBI:57925"/>
        <dbReference type="ChEBI" id="CHEBI:58297"/>
        <dbReference type="EC" id="1.11.1.27"/>
    </reaction>
</comment>
<dbReference type="InterPro" id="IPR037944">
    <property type="entry name" value="PRX5-like"/>
</dbReference>
<dbReference type="SMR" id="A0A1Z0YU24"/>
<evidence type="ECO:0000256" key="5">
    <source>
        <dbReference type="PIRSR" id="PIRSR637944-1"/>
    </source>
</evidence>
<reference evidence="8 9" key="1">
    <citation type="journal article" date="2018" name="IUCrJ">
        <title>Crystal structure of peroxiredoxin 3 from &lt;i&gt;Vibrio vulnificus&lt;/i&gt; and its implications for scavenging peroxides and nitric oxide.</title>
        <authorList>
            <person name="Ahn J."/>
            <person name="Jang K.K."/>
            <person name="Jo I."/>
            <person name="Nurhasni H."/>
            <person name="Lim J.G."/>
            <person name="Yoo J.W."/>
            <person name="Choi S.H."/>
            <person name="Ha N.C."/>
        </authorList>
    </citation>
    <scope>X-RAY CRYSTALLOGRAPHY (1.48 ANGSTROMS)</scope>
    <scope>DISULFIDE BONDS</scope>
</reference>
<protein>
    <recommendedName>
        <fullName evidence="6">Glutathione-dependent peroxiredoxin</fullName>
        <ecNumber evidence="6">1.11.1.27</ecNumber>
    </recommendedName>
</protein>
<evidence type="ECO:0000259" key="7">
    <source>
        <dbReference type="PROSITE" id="PS51352"/>
    </source>
</evidence>
<keyword evidence="3 6" id="KW-0560">Oxidoreductase</keyword>
<organism evidence="8">
    <name type="scientific">Vibrio vulnificus (strain MO6-24/O)</name>
    <dbReference type="NCBI Taxonomy" id="914127"/>
    <lineage>
        <taxon>Bacteria</taxon>
        <taxon>Pseudomonadati</taxon>
        <taxon>Pseudomonadota</taxon>
        <taxon>Gammaproteobacteria</taxon>
        <taxon>Vibrionales</taxon>
        <taxon>Vibrionaceae</taxon>
        <taxon>Vibrio</taxon>
    </lineage>
</organism>
<dbReference type="SUPFAM" id="SSF52833">
    <property type="entry name" value="Thioredoxin-like"/>
    <property type="match status" value="1"/>
</dbReference>
<keyword evidence="4 6" id="KW-0676">Redox-active center</keyword>
<feature type="active site" description="Cysteine sulfenic acid (-SOH) intermediate" evidence="5">
    <location>
        <position position="48"/>
    </location>
</feature>
<dbReference type="Pfam" id="PF08534">
    <property type="entry name" value="Redoxin"/>
    <property type="match status" value="1"/>
</dbReference>
<dbReference type="GO" id="GO:0042744">
    <property type="term" value="P:hydrogen peroxide catabolic process"/>
    <property type="evidence" value="ECO:0007669"/>
    <property type="project" value="TreeGrafter"/>
</dbReference>
<dbReference type="PDBsum" id="5K2I"/>
<keyword evidence="1 6" id="KW-0575">Peroxidase</keyword>
<dbReference type="GO" id="GO:0008379">
    <property type="term" value="F:thioredoxin peroxidase activity"/>
    <property type="evidence" value="ECO:0007669"/>
    <property type="project" value="InterPro"/>
</dbReference>
<comment type="function">
    <text evidence="6">Thiol-specific peroxidase that catalyzes the reduction of hydrogen peroxide and organic hydroperoxides to water and alcohols, respectively. Plays a role in cell protection against oxidative stress by detoxifying peroxides.</text>
</comment>
<feature type="domain" description="Thioredoxin" evidence="7">
    <location>
        <begin position="2"/>
        <end position="162"/>
    </location>
</feature>
<dbReference type="PROSITE" id="PS51352">
    <property type="entry name" value="THIOREDOXIN_2"/>
    <property type="match status" value="1"/>
</dbReference>
<dbReference type="InterPro" id="IPR013740">
    <property type="entry name" value="Redoxin"/>
</dbReference>
<dbReference type="AlphaFoldDB" id="A0A1Z0YU24"/>